<gene>
    <name evidence="2" type="ORF">CERZMDRAFT_101796</name>
</gene>
<dbReference type="Proteomes" id="UP000799539">
    <property type="component" value="Unassembled WGS sequence"/>
</dbReference>
<feature type="region of interest" description="Disordered" evidence="1">
    <location>
        <begin position="75"/>
        <end position="149"/>
    </location>
</feature>
<proteinExistence type="predicted"/>
<name>A0A6A6F3U9_9PEZI</name>
<evidence type="ECO:0000313" key="2">
    <source>
        <dbReference type="EMBL" id="KAF2208103.1"/>
    </source>
</evidence>
<dbReference type="EMBL" id="ML992697">
    <property type="protein sequence ID" value="KAF2208103.1"/>
    <property type="molecule type" value="Genomic_DNA"/>
</dbReference>
<keyword evidence="3" id="KW-1185">Reference proteome</keyword>
<protein>
    <submittedName>
        <fullName evidence="2">Uncharacterized protein</fullName>
    </submittedName>
</protein>
<organism evidence="2 3">
    <name type="scientific">Cercospora zeae-maydis SCOH1-5</name>
    <dbReference type="NCBI Taxonomy" id="717836"/>
    <lineage>
        <taxon>Eukaryota</taxon>
        <taxon>Fungi</taxon>
        <taxon>Dikarya</taxon>
        <taxon>Ascomycota</taxon>
        <taxon>Pezizomycotina</taxon>
        <taxon>Dothideomycetes</taxon>
        <taxon>Dothideomycetidae</taxon>
        <taxon>Mycosphaerellales</taxon>
        <taxon>Mycosphaerellaceae</taxon>
        <taxon>Cercospora</taxon>
    </lineage>
</organism>
<feature type="region of interest" description="Disordered" evidence="1">
    <location>
        <begin position="1"/>
        <end position="23"/>
    </location>
</feature>
<dbReference type="AlphaFoldDB" id="A0A6A6F3U9"/>
<accession>A0A6A6F3U9</accession>
<reference evidence="2" key="1">
    <citation type="journal article" date="2020" name="Stud. Mycol.">
        <title>101 Dothideomycetes genomes: a test case for predicting lifestyles and emergence of pathogens.</title>
        <authorList>
            <person name="Haridas S."/>
            <person name="Albert R."/>
            <person name="Binder M."/>
            <person name="Bloem J."/>
            <person name="Labutti K."/>
            <person name="Salamov A."/>
            <person name="Andreopoulos B."/>
            <person name="Baker S."/>
            <person name="Barry K."/>
            <person name="Bills G."/>
            <person name="Bluhm B."/>
            <person name="Cannon C."/>
            <person name="Castanera R."/>
            <person name="Culley D."/>
            <person name="Daum C."/>
            <person name="Ezra D."/>
            <person name="Gonzalez J."/>
            <person name="Henrissat B."/>
            <person name="Kuo A."/>
            <person name="Liang C."/>
            <person name="Lipzen A."/>
            <person name="Lutzoni F."/>
            <person name="Magnuson J."/>
            <person name="Mondo S."/>
            <person name="Nolan M."/>
            <person name="Ohm R."/>
            <person name="Pangilinan J."/>
            <person name="Park H.-J."/>
            <person name="Ramirez L."/>
            <person name="Alfaro M."/>
            <person name="Sun H."/>
            <person name="Tritt A."/>
            <person name="Yoshinaga Y."/>
            <person name="Zwiers L.-H."/>
            <person name="Turgeon B."/>
            <person name="Goodwin S."/>
            <person name="Spatafora J."/>
            <person name="Crous P."/>
            <person name="Grigoriev I."/>
        </authorList>
    </citation>
    <scope>NUCLEOTIDE SEQUENCE</scope>
    <source>
        <strain evidence="2">SCOH1-5</strain>
    </source>
</reference>
<evidence type="ECO:0000256" key="1">
    <source>
        <dbReference type="SAM" id="MobiDB-lite"/>
    </source>
</evidence>
<evidence type="ECO:0000313" key="3">
    <source>
        <dbReference type="Proteomes" id="UP000799539"/>
    </source>
</evidence>
<sequence length="213" mass="22895">MPDMGSAKGSFAARRRGQDEYTRMKVDRTRNWIELLGPVFEEDGDEAAAVDADIDGDHLDPSAQREVLAMALGTQQHHDQMSGHLDGSGDIGPHPRDPLEHSSDDNIFDTSNERQSSAGPGPQAARPSAGRVTFDASDVPRTVPDGGAEMQPIAELSTDEFSTLRTPSSWYTGHPPSLNSGVSTLIIWQDDMHAALQIQDSHLPGDTAGPADE</sequence>
<feature type="compositionally biased region" description="Polar residues" evidence="1">
    <location>
        <begin position="108"/>
        <end position="118"/>
    </location>
</feature>
<dbReference type="OrthoDB" id="10373234at2759"/>
<feature type="compositionally biased region" description="Basic and acidic residues" evidence="1">
    <location>
        <begin position="93"/>
        <end position="104"/>
    </location>
</feature>